<protein>
    <submittedName>
        <fullName evidence="2">Nuclear transport factor 2 family protein</fullName>
    </submittedName>
</protein>
<evidence type="ECO:0000256" key="1">
    <source>
        <dbReference type="SAM" id="SignalP"/>
    </source>
</evidence>
<accession>A0A9E8NDP2</accession>
<feature type="signal peptide" evidence="1">
    <location>
        <begin position="1"/>
        <end position="21"/>
    </location>
</feature>
<feature type="chain" id="PRO_5038921898" evidence="1">
    <location>
        <begin position="22"/>
        <end position="313"/>
    </location>
</feature>
<dbReference type="Gene3D" id="3.10.450.50">
    <property type="match status" value="2"/>
</dbReference>
<evidence type="ECO:0000313" key="3">
    <source>
        <dbReference type="Proteomes" id="UP001164653"/>
    </source>
</evidence>
<dbReference type="RefSeq" id="WP_244823992.1">
    <property type="nucleotide sequence ID" value="NZ_CP112998.1"/>
</dbReference>
<organism evidence="2 3">
    <name type="scientific">Dyadobacter pollutisoli</name>
    <dbReference type="NCBI Taxonomy" id="2910158"/>
    <lineage>
        <taxon>Bacteria</taxon>
        <taxon>Pseudomonadati</taxon>
        <taxon>Bacteroidota</taxon>
        <taxon>Cytophagia</taxon>
        <taxon>Cytophagales</taxon>
        <taxon>Spirosomataceae</taxon>
        <taxon>Dyadobacter</taxon>
    </lineage>
</organism>
<gene>
    <name evidence="2" type="ORF">ON006_03875</name>
</gene>
<evidence type="ECO:0000313" key="2">
    <source>
        <dbReference type="EMBL" id="WAC13101.1"/>
    </source>
</evidence>
<reference evidence="2" key="1">
    <citation type="submission" date="2022-11" db="EMBL/GenBank/DDBJ databases">
        <title>Dyadobacter pollutisoli sp. nov., isolated from plastic dumped soil.</title>
        <authorList>
            <person name="Kim J.M."/>
            <person name="Kim K.R."/>
            <person name="Lee J.K."/>
            <person name="Hao L."/>
            <person name="Jeon C.O."/>
        </authorList>
    </citation>
    <scope>NUCLEOTIDE SEQUENCE</scope>
    <source>
        <strain evidence="2">U1</strain>
    </source>
</reference>
<dbReference type="AlphaFoldDB" id="A0A9E8NDP2"/>
<dbReference type="InterPro" id="IPR032710">
    <property type="entry name" value="NTF2-like_dom_sf"/>
</dbReference>
<dbReference type="EMBL" id="CP112998">
    <property type="protein sequence ID" value="WAC13101.1"/>
    <property type="molecule type" value="Genomic_DNA"/>
</dbReference>
<dbReference type="SUPFAM" id="SSF54427">
    <property type="entry name" value="NTF2-like"/>
    <property type="match status" value="2"/>
</dbReference>
<name>A0A9E8NDP2_9BACT</name>
<dbReference type="KEGG" id="dpf:ON006_03875"/>
<keyword evidence="1" id="KW-0732">Signal</keyword>
<proteinExistence type="predicted"/>
<dbReference type="Proteomes" id="UP001164653">
    <property type="component" value="Chromosome"/>
</dbReference>
<keyword evidence="3" id="KW-1185">Reference proteome</keyword>
<sequence length="313" mass="36102">MKSFQKVAMVFFLLSMIAVRAVSQTNSSQADAQTVSKLNKFRTDYCKSILDGKIDRLQNYFVDTIRLMPPFQKTVLGKVNASSYFRAFTNRFNVHSYIRHEIEMLDLGQQILETGLINMRMTVRSTGKEFDIVAKYLNLWVKTQTGEMRLLTEAWNADRYDGELHDLVRFDEVPGIHAAFLPNVTVTNNISFELAALNRLLDETVTNHDANTWSRYYSDDAMLLASYASICRGRSAIDEYINAHVLEMPVFEELDIRNDRIDNLGIFVVEYASHIASWRNGKRSGVGLGKNIRIWRREPDHTLKLFRSISMYD</sequence>